<evidence type="ECO:0000313" key="5">
    <source>
        <dbReference type="Proteomes" id="UP001430848"/>
    </source>
</evidence>
<comment type="similarity">
    <text evidence="2">Belongs to the NAD(P)-dependent epimerase/dehydratase family. Dihydroflavonol-4-reductase subfamily.</text>
</comment>
<accession>A0ABR1P0Z6</accession>
<dbReference type="Pfam" id="PF01370">
    <property type="entry name" value="Epimerase"/>
    <property type="match status" value="1"/>
</dbReference>
<sequence length="343" mass="37731">MPLKGLSTPAIPYGSLIVVSGVNGFIGSHVADQTLAAGFMVRGTTRSLRRNAWVQEYFKNKYGSEVFELVEVPDMAIDGAFDSVLKGASGFVHVASDMSNSNDPDVVVGNAVKGVLNALRAAKKEGAGMKRFVYTSSSTAATLPKPGEVFSVTAESWNDEAVEMAWKTDAVEKDAFVVYAASKTESERAVWKWARENEPEFVINTVLPNANFGAVISPENQGYPSTARWIKAVLDGHYDSIRHIPPQYYVNVQDTARLHVIALANPTVKDKRVFAFTGPFNFNDIIDVLRRQYPGEERWVEVPDQGQDLSKIEPSKRAEELLEEAYGFRFTGLEQSVKDNVAG</sequence>
<dbReference type="PANTHER" id="PTHR10366">
    <property type="entry name" value="NAD DEPENDENT EPIMERASE/DEHYDRATASE"/>
    <property type="match status" value="1"/>
</dbReference>
<dbReference type="InterPro" id="IPR050425">
    <property type="entry name" value="NAD(P)_dehydrat-like"/>
</dbReference>
<feature type="domain" description="NAD-dependent epimerase/dehydratase" evidence="3">
    <location>
        <begin position="17"/>
        <end position="269"/>
    </location>
</feature>
<dbReference type="Proteomes" id="UP001430848">
    <property type="component" value="Unassembled WGS sequence"/>
</dbReference>
<evidence type="ECO:0000256" key="1">
    <source>
        <dbReference type="ARBA" id="ARBA00023002"/>
    </source>
</evidence>
<evidence type="ECO:0000256" key="2">
    <source>
        <dbReference type="ARBA" id="ARBA00023445"/>
    </source>
</evidence>
<dbReference type="PANTHER" id="PTHR10366:SF562">
    <property type="entry name" value="ALDEHYDE REDUCTASE II (AFU_ORTHOLOGUE AFUA_1G11360)"/>
    <property type="match status" value="1"/>
</dbReference>
<gene>
    <name evidence="4" type="ORF">SLS63_008982</name>
</gene>
<dbReference type="SUPFAM" id="SSF51735">
    <property type="entry name" value="NAD(P)-binding Rossmann-fold domains"/>
    <property type="match status" value="1"/>
</dbReference>
<evidence type="ECO:0000313" key="4">
    <source>
        <dbReference type="EMBL" id="KAK7723208.1"/>
    </source>
</evidence>
<evidence type="ECO:0000259" key="3">
    <source>
        <dbReference type="Pfam" id="PF01370"/>
    </source>
</evidence>
<keyword evidence="1" id="KW-0560">Oxidoreductase</keyword>
<protein>
    <recommendedName>
        <fullName evidence="3">NAD-dependent epimerase/dehydratase domain-containing protein</fullName>
    </recommendedName>
</protein>
<organism evidence="4 5">
    <name type="scientific">Diaporthe eres</name>
    <name type="common">Phomopsis oblonga</name>
    <dbReference type="NCBI Taxonomy" id="83184"/>
    <lineage>
        <taxon>Eukaryota</taxon>
        <taxon>Fungi</taxon>
        <taxon>Dikarya</taxon>
        <taxon>Ascomycota</taxon>
        <taxon>Pezizomycotina</taxon>
        <taxon>Sordariomycetes</taxon>
        <taxon>Sordariomycetidae</taxon>
        <taxon>Diaporthales</taxon>
        <taxon>Diaporthaceae</taxon>
        <taxon>Diaporthe</taxon>
        <taxon>Diaporthe eres species complex</taxon>
    </lineage>
</organism>
<keyword evidence="5" id="KW-1185">Reference proteome</keyword>
<dbReference type="InterPro" id="IPR036291">
    <property type="entry name" value="NAD(P)-bd_dom_sf"/>
</dbReference>
<dbReference type="EMBL" id="JAKNSF020000062">
    <property type="protein sequence ID" value="KAK7723208.1"/>
    <property type="molecule type" value="Genomic_DNA"/>
</dbReference>
<comment type="caution">
    <text evidence="4">The sequence shown here is derived from an EMBL/GenBank/DDBJ whole genome shotgun (WGS) entry which is preliminary data.</text>
</comment>
<reference evidence="4 5" key="1">
    <citation type="submission" date="2024-02" db="EMBL/GenBank/DDBJ databases">
        <title>De novo assembly and annotation of 12 fungi associated with fruit tree decline syndrome in Ontario, Canada.</title>
        <authorList>
            <person name="Sulman M."/>
            <person name="Ellouze W."/>
            <person name="Ilyukhin E."/>
        </authorList>
    </citation>
    <scope>NUCLEOTIDE SEQUENCE [LARGE SCALE GENOMIC DNA]</scope>
    <source>
        <strain evidence="4 5">M169</strain>
    </source>
</reference>
<dbReference type="InterPro" id="IPR001509">
    <property type="entry name" value="Epimerase_deHydtase"/>
</dbReference>
<dbReference type="Gene3D" id="3.40.50.720">
    <property type="entry name" value="NAD(P)-binding Rossmann-like Domain"/>
    <property type="match status" value="1"/>
</dbReference>
<name>A0ABR1P0Z6_DIAER</name>
<proteinExistence type="inferred from homology"/>